<feature type="binding site" evidence="6">
    <location>
        <begin position="165"/>
        <end position="167"/>
    </location>
    <ligand>
        <name>ATP</name>
        <dbReference type="ChEBI" id="CHEBI:30616"/>
    </ligand>
</feature>
<comment type="similarity">
    <text evidence="5 6">Belongs to the FtsA/MreB family.</text>
</comment>
<dbReference type="InterPro" id="IPR043129">
    <property type="entry name" value="ATPase_NBD"/>
</dbReference>
<comment type="caution">
    <text evidence="7">The sequence shown here is derived from an EMBL/GenBank/DDBJ whole genome shotgun (WGS) entry which is preliminary data.</text>
</comment>
<evidence type="ECO:0000256" key="1">
    <source>
        <dbReference type="ARBA" id="ARBA00022490"/>
    </source>
</evidence>
<keyword evidence="4 6" id="KW-0133">Cell shape</keyword>
<dbReference type="NCBIfam" id="NF010539">
    <property type="entry name" value="PRK13927.1"/>
    <property type="match status" value="1"/>
</dbReference>
<comment type="caution">
    <text evidence="6">Lacks conserved residue(s) required for the propagation of feature annotation.</text>
</comment>
<organism evidence="7 8">
    <name type="scientific">Candidatus Magasanikbacteria bacterium RIFCSPLOWO2_12_FULL_43_12</name>
    <dbReference type="NCBI Taxonomy" id="1798692"/>
    <lineage>
        <taxon>Bacteria</taxon>
        <taxon>Candidatus Magasanikiibacteriota</taxon>
    </lineage>
</organism>
<gene>
    <name evidence="6" type="primary">mreB</name>
    <name evidence="7" type="ORF">A3G00_05080</name>
</gene>
<dbReference type="Gene3D" id="3.30.420.40">
    <property type="match status" value="2"/>
</dbReference>
<comment type="subunit">
    <text evidence="6">Forms polymers.</text>
</comment>
<feature type="binding site" evidence="6">
    <location>
        <begin position="293"/>
        <end position="296"/>
    </location>
    <ligand>
        <name>ATP</name>
        <dbReference type="ChEBI" id="CHEBI:30616"/>
    </ligand>
</feature>
<dbReference type="InterPro" id="IPR004753">
    <property type="entry name" value="MreB"/>
</dbReference>
<feature type="binding site" evidence="6">
    <location>
        <begin position="213"/>
        <end position="216"/>
    </location>
    <ligand>
        <name>ATP</name>
        <dbReference type="ChEBI" id="CHEBI:30616"/>
    </ligand>
</feature>
<comment type="function">
    <text evidence="6">Forms membrane-associated dynamic filaments that are essential for cell shape determination. Acts by regulating cell wall synthesis and cell elongation, and thus cell shape. A feedback loop between cell geometry and MreB localization may maintain elongated cell shape by targeting cell wall growth to regions of negative cell wall curvature.</text>
</comment>
<keyword evidence="1 6" id="KW-0963">Cytoplasm</keyword>
<dbReference type="EMBL" id="MFQN01000028">
    <property type="protein sequence ID" value="OGH74114.1"/>
    <property type="molecule type" value="Genomic_DNA"/>
</dbReference>
<dbReference type="Proteomes" id="UP000178347">
    <property type="component" value="Unassembled WGS sequence"/>
</dbReference>
<dbReference type="SUPFAM" id="SSF53067">
    <property type="entry name" value="Actin-like ATPase domain"/>
    <property type="match status" value="2"/>
</dbReference>
<evidence type="ECO:0000256" key="4">
    <source>
        <dbReference type="ARBA" id="ARBA00022960"/>
    </source>
</evidence>
<evidence type="ECO:0000256" key="3">
    <source>
        <dbReference type="ARBA" id="ARBA00022840"/>
    </source>
</evidence>
<evidence type="ECO:0000256" key="5">
    <source>
        <dbReference type="ARBA" id="ARBA00023458"/>
    </source>
</evidence>
<dbReference type="PANTHER" id="PTHR42749">
    <property type="entry name" value="CELL SHAPE-DETERMINING PROTEIN MREB"/>
    <property type="match status" value="1"/>
</dbReference>
<dbReference type="HAMAP" id="MF_02207">
    <property type="entry name" value="MreB"/>
    <property type="match status" value="1"/>
</dbReference>
<sequence length="348" mass="38004">MFRKFWPKFSSELGIDLGTASTLVYVRGKGIVINEPSVVAINTKTEQILAVGNEAKSMLGKTPPHITVTRPLTNGIISDYEVTEKMLKYFIDKVNEDRFMFINRPKVIICTPLEVTEVEIKAVEDATISAGAREVYVVQEPMAAAIGARMPIQDPVGNLVVDIGGGTTDIAVISLSGVVTWKSTRVAGDEMNRNIMQYAKEVFNLYVGESHAEQIKIKIGSAISAAEKMEFPMRGRDVMTGLPREVMVTDENIREALARSVNTIVEHVKMTLEITPPELTADIHERGLLLTGGGALLKGLDRVIARAAEIPVRIADDPLTAVVRGTGILLEDQELLKEVALPSARVSR</sequence>
<dbReference type="Pfam" id="PF06723">
    <property type="entry name" value="MreB_Mbl"/>
    <property type="match status" value="1"/>
</dbReference>
<dbReference type="STRING" id="1798692.A3G00_05080"/>
<keyword evidence="3 6" id="KW-0067">ATP-binding</keyword>
<dbReference type="NCBIfam" id="TIGR00904">
    <property type="entry name" value="mreB"/>
    <property type="match status" value="1"/>
</dbReference>
<name>A0A1F6MR22_9BACT</name>
<protein>
    <recommendedName>
        <fullName evidence="6">Cell shape-determining protein MreB</fullName>
    </recommendedName>
</protein>
<dbReference type="GO" id="GO:0005737">
    <property type="term" value="C:cytoplasm"/>
    <property type="evidence" value="ECO:0007669"/>
    <property type="project" value="UniProtKB-SubCell"/>
</dbReference>
<dbReference type="InterPro" id="IPR056546">
    <property type="entry name" value="MreB_MamK-like"/>
</dbReference>
<dbReference type="GO" id="GO:0005524">
    <property type="term" value="F:ATP binding"/>
    <property type="evidence" value="ECO:0007669"/>
    <property type="project" value="UniProtKB-KW"/>
</dbReference>
<keyword evidence="2 6" id="KW-0547">Nucleotide-binding</keyword>
<evidence type="ECO:0000256" key="6">
    <source>
        <dbReference type="HAMAP-Rule" id="MF_02207"/>
    </source>
</evidence>
<evidence type="ECO:0000256" key="2">
    <source>
        <dbReference type="ARBA" id="ARBA00022741"/>
    </source>
</evidence>
<dbReference type="PANTHER" id="PTHR42749:SF1">
    <property type="entry name" value="CELL SHAPE-DETERMINING PROTEIN MREB"/>
    <property type="match status" value="1"/>
</dbReference>
<accession>A0A1F6MR22</accession>
<proteinExistence type="inferred from homology"/>
<evidence type="ECO:0000313" key="7">
    <source>
        <dbReference type="EMBL" id="OGH74114.1"/>
    </source>
</evidence>
<dbReference type="CDD" id="cd10225">
    <property type="entry name" value="ASKHA_NBD_MreB-like"/>
    <property type="match status" value="1"/>
</dbReference>
<dbReference type="PRINTS" id="PR01652">
    <property type="entry name" value="SHAPEPROTEIN"/>
</dbReference>
<dbReference type="GO" id="GO:0008360">
    <property type="term" value="P:regulation of cell shape"/>
    <property type="evidence" value="ECO:0007669"/>
    <property type="project" value="UniProtKB-UniRule"/>
</dbReference>
<evidence type="ECO:0000313" key="8">
    <source>
        <dbReference type="Proteomes" id="UP000178347"/>
    </source>
</evidence>
<comment type="subcellular location">
    <subcellularLocation>
        <location evidence="6">Cytoplasm</location>
    </subcellularLocation>
    <text evidence="6">Membrane-associated.</text>
</comment>
<dbReference type="AlphaFoldDB" id="A0A1F6MR22"/>
<reference evidence="7 8" key="1">
    <citation type="journal article" date="2016" name="Nat. Commun.">
        <title>Thousands of microbial genomes shed light on interconnected biogeochemical processes in an aquifer system.</title>
        <authorList>
            <person name="Anantharaman K."/>
            <person name="Brown C.T."/>
            <person name="Hug L.A."/>
            <person name="Sharon I."/>
            <person name="Castelle C.J."/>
            <person name="Probst A.J."/>
            <person name="Thomas B.C."/>
            <person name="Singh A."/>
            <person name="Wilkins M.J."/>
            <person name="Karaoz U."/>
            <person name="Brodie E.L."/>
            <person name="Williams K.H."/>
            <person name="Hubbard S.S."/>
            <person name="Banfield J.F."/>
        </authorList>
    </citation>
    <scope>NUCLEOTIDE SEQUENCE [LARGE SCALE GENOMIC DNA]</scope>
</reference>
<dbReference type="GO" id="GO:0000902">
    <property type="term" value="P:cell morphogenesis"/>
    <property type="evidence" value="ECO:0007669"/>
    <property type="project" value="InterPro"/>
</dbReference>